<evidence type="ECO:0000313" key="1">
    <source>
        <dbReference type="EMBL" id="MCE3051507.1"/>
    </source>
</evidence>
<feature type="non-terminal residue" evidence="1">
    <location>
        <position position="129"/>
    </location>
</feature>
<dbReference type="Proteomes" id="UP000823775">
    <property type="component" value="Unassembled WGS sequence"/>
</dbReference>
<keyword evidence="2" id="KW-1185">Reference proteome</keyword>
<gene>
    <name evidence="1" type="ORF">HAX54_050022</name>
</gene>
<comment type="caution">
    <text evidence="1">The sequence shown here is derived from an EMBL/GenBank/DDBJ whole genome shotgun (WGS) entry which is preliminary data.</text>
</comment>
<dbReference type="EMBL" id="JACEIK010008670">
    <property type="protein sequence ID" value="MCE3051507.1"/>
    <property type="molecule type" value="Genomic_DNA"/>
</dbReference>
<accession>A0ABS8WN64</accession>
<organism evidence="1 2">
    <name type="scientific">Datura stramonium</name>
    <name type="common">Jimsonweed</name>
    <name type="synonym">Common thornapple</name>
    <dbReference type="NCBI Taxonomy" id="4076"/>
    <lineage>
        <taxon>Eukaryota</taxon>
        <taxon>Viridiplantae</taxon>
        <taxon>Streptophyta</taxon>
        <taxon>Embryophyta</taxon>
        <taxon>Tracheophyta</taxon>
        <taxon>Spermatophyta</taxon>
        <taxon>Magnoliopsida</taxon>
        <taxon>eudicotyledons</taxon>
        <taxon>Gunneridae</taxon>
        <taxon>Pentapetalae</taxon>
        <taxon>asterids</taxon>
        <taxon>lamiids</taxon>
        <taxon>Solanales</taxon>
        <taxon>Solanaceae</taxon>
        <taxon>Solanoideae</taxon>
        <taxon>Datureae</taxon>
        <taxon>Datura</taxon>
    </lineage>
</organism>
<proteinExistence type="predicted"/>
<reference evidence="1 2" key="1">
    <citation type="journal article" date="2021" name="BMC Genomics">
        <title>Datura genome reveals duplications of psychoactive alkaloid biosynthetic genes and high mutation rate following tissue culture.</title>
        <authorList>
            <person name="Rajewski A."/>
            <person name="Carter-House D."/>
            <person name="Stajich J."/>
            <person name="Litt A."/>
        </authorList>
    </citation>
    <scope>NUCLEOTIDE SEQUENCE [LARGE SCALE GENOMIC DNA]</scope>
    <source>
        <strain evidence="1">AR-01</strain>
    </source>
</reference>
<sequence>MGLLVERRFGSIRLCLKNGRGDLMGFLMKVGQGSSLKVVELAVAVGWSGSTAGEDGMEVMDDDKIYFAKGFKSLDITRNESRAEEASEVKGKIVRRWKFQERFPSSFVPGVTTSRGDISVSSAFKALQI</sequence>
<protein>
    <submittedName>
        <fullName evidence="1">Uncharacterized protein</fullName>
    </submittedName>
</protein>
<name>A0ABS8WN64_DATST</name>
<evidence type="ECO:0000313" key="2">
    <source>
        <dbReference type="Proteomes" id="UP000823775"/>
    </source>
</evidence>